<organism evidence="3 4">
    <name type="scientific">Helobdella robusta</name>
    <name type="common">Californian leech</name>
    <dbReference type="NCBI Taxonomy" id="6412"/>
    <lineage>
        <taxon>Eukaryota</taxon>
        <taxon>Metazoa</taxon>
        <taxon>Spiralia</taxon>
        <taxon>Lophotrochozoa</taxon>
        <taxon>Annelida</taxon>
        <taxon>Clitellata</taxon>
        <taxon>Hirudinea</taxon>
        <taxon>Rhynchobdellida</taxon>
        <taxon>Glossiphoniidae</taxon>
        <taxon>Helobdella</taxon>
    </lineage>
</organism>
<protein>
    <submittedName>
        <fullName evidence="2 3">Uncharacterized protein</fullName>
    </submittedName>
</protein>
<dbReference type="Proteomes" id="UP000015101">
    <property type="component" value="Unassembled WGS sequence"/>
</dbReference>
<evidence type="ECO:0000313" key="2">
    <source>
        <dbReference type="EMBL" id="ESN91320.1"/>
    </source>
</evidence>
<reference evidence="3" key="3">
    <citation type="submission" date="2015-06" db="UniProtKB">
        <authorList>
            <consortium name="EnsemblMetazoa"/>
        </authorList>
    </citation>
    <scope>IDENTIFICATION</scope>
</reference>
<keyword evidence="1" id="KW-0812">Transmembrane</keyword>
<dbReference type="EMBL" id="KB097700">
    <property type="protein sequence ID" value="ESN91320.1"/>
    <property type="molecule type" value="Genomic_DNA"/>
</dbReference>
<feature type="transmembrane region" description="Helical" evidence="1">
    <location>
        <begin position="118"/>
        <end position="146"/>
    </location>
</feature>
<dbReference type="EnsemblMetazoa" id="HelroT165334">
    <property type="protein sequence ID" value="HelroP165334"/>
    <property type="gene ID" value="HelroG165334"/>
</dbReference>
<evidence type="ECO:0000256" key="1">
    <source>
        <dbReference type="SAM" id="Phobius"/>
    </source>
</evidence>
<dbReference type="AlphaFoldDB" id="T1EWL7"/>
<gene>
    <name evidence="3" type="primary">20200967</name>
    <name evidence="2" type="ORF">HELRODRAFT_165334</name>
</gene>
<feature type="transmembrane region" description="Helical" evidence="1">
    <location>
        <begin position="166"/>
        <end position="195"/>
    </location>
</feature>
<dbReference type="EMBL" id="AMQM01002022">
    <property type="status" value="NOT_ANNOTATED_CDS"/>
    <property type="molecule type" value="Genomic_DNA"/>
</dbReference>
<keyword evidence="1" id="KW-1133">Transmembrane helix</keyword>
<sequence>MFKLAESLTLSQNANEYDILIEEGQQENANTQDVRATVKTSHGGNKEVKIKMQPATYKIKLPKKFEDYPKKTAVIISVLHLIIGSISLAIFIFNRTSLRGIKMSSKYLDYYMLFGNELWSGIAAIAFAITNINSALLSFYSFAFIVKDIHFVAVSDRWDYIDSPKYIRGIVIVNSVIAIMLLFEFVVALSGSVIFNKIICKEAQKTIEVEIEDSDVQN</sequence>
<dbReference type="HOGENOM" id="CLU_1268156_0_0_1"/>
<accession>T1EWL7</accession>
<keyword evidence="4" id="KW-1185">Reference proteome</keyword>
<dbReference type="InParanoid" id="T1EWL7"/>
<proteinExistence type="predicted"/>
<dbReference type="CTD" id="20200967"/>
<name>T1EWL7_HELRO</name>
<evidence type="ECO:0000313" key="3">
    <source>
        <dbReference type="EnsemblMetazoa" id="HelroP165334"/>
    </source>
</evidence>
<keyword evidence="1" id="KW-0472">Membrane</keyword>
<dbReference type="GeneID" id="20200967"/>
<evidence type="ECO:0000313" key="4">
    <source>
        <dbReference type="Proteomes" id="UP000015101"/>
    </source>
</evidence>
<feature type="transmembrane region" description="Helical" evidence="1">
    <location>
        <begin position="73"/>
        <end position="97"/>
    </location>
</feature>
<dbReference type="RefSeq" id="XP_009030194.1">
    <property type="nucleotide sequence ID" value="XM_009031946.1"/>
</dbReference>
<dbReference type="KEGG" id="hro:HELRODRAFT_165334"/>
<reference evidence="4" key="1">
    <citation type="submission" date="2012-12" db="EMBL/GenBank/DDBJ databases">
        <authorList>
            <person name="Hellsten U."/>
            <person name="Grimwood J."/>
            <person name="Chapman J.A."/>
            <person name="Shapiro H."/>
            <person name="Aerts A."/>
            <person name="Otillar R.P."/>
            <person name="Terry A.Y."/>
            <person name="Boore J.L."/>
            <person name="Simakov O."/>
            <person name="Marletaz F."/>
            <person name="Cho S.-J."/>
            <person name="Edsinger-Gonzales E."/>
            <person name="Havlak P."/>
            <person name="Kuo D.-H."/>
            <person name="Larsson T."/>
            <person name="Lv J."/>
            <person name="Arendt D."/>
            <person name="Savage R."/>
            <person name="Osoegawa K."/>
            <person name="de Jong P."/>
            <person name="Lindberg D.R."/>
            <person name="Seaver E.C."/>
            <person name="Weisblat D.A."/>
            <person name="Putnam N.H."/>
            <person name="Grigoriev I.V."/>
            <person name="Rokhsar D.S."/>
        </authorList>
    </citation>
    <scope>NUCLEOTIDE SEQUENCE</scope>
</reference>
<reference evidence="2 4" key="2">
    <citation type="journal article" date="2013" name="Nature">
        <title>Insights into bilaterian evolution from three spiralian genomes.</title>
        <authorList>
            <person name="Simakov O."/>
            <person name="Marletaz F."/>
            <person name="Cho S.J."/>
            <person name="Edsinger-Gonzales E."/>
            <person name="Havlak P."/>
            <person name="Hellsten U."/>
            <person name="Kuo D.H."/>
            <person name="Larsson T."/>
            <person name="Lv J."/>
            <person name="Arendt D."/>
            <person name="Savage R."/>
            <person name="Osoegawa K."/>
            <person name="de Jong P."/>
            <person name="Grimwood J."/>
            <person name="Chapman J.A."/>
            <person name="Shapiro H."/>
            <person name="Aerts A."/>
            <person name="Otillar R.P."/>
            <person name="Terry A.Y."/>
            <person name="Boore J.L."/>
            <person name="Grigoriev I.V."/>
            <person name="Lindberg D.R."/>
            <person name="Seaver E.C."/>
            <person name="Weisblat D.A."/>
            <person name="Putnam N.H."/>
            <person name="Rokhsar D.S."/>
        </authorList>
    </citation>
    <scope>NUCLEOTIDE SEQUENCE</scope>
</reference>